<organism evidence="2 3">
    <name type="scientific">Tritrichomonas musculus</name>
    <dbReference type="NCBI Taxonomy" id="1915356"/>
    <lineage>
        <taxon>Eukaryota</taxon>
        <taxon>Metamonada</taxon>
        <taxon>Parabasalia</taxon>
        <taxon>Tritrichomonadida</taxon>
        <taxon>Tritrichomonadidae</taxon>
        <taxon>Tritrichomonas</taxon>
    </lineage>
</organism>
<evidence type="ECO:0000313" key="3">
    <source>
        <dbReference type="Proteomes" id="UP001470230"/>
    </source>
</evidence>
<name>A0ABR2INT3_9EUKA</name>
<keyword evidence="3" id="KW-1185">Reference proteome</keyword>
<feature type="domain" description="Rab-GAP TBC" evidence="1">
    <location>
        <begin position="290"/>
        <end position="482"/>
    </location>
</feature>
<evidence type="ECO:0000313" key="2">
    <source>
        <dbReference type="EMBL" id="KAK8866557.1"/>
    </source>
</evidence>
<accession>A0ABR2INT3</accession>
<dbReference type="InterPro" id="IPR000195">
    <property type="entry name" value="Rab-GAP-TBC_dom"/>
</dbReference>
<dbReference type="EMBL" id="JAPFFF010000015">
    <property type="protein sequence ID" value="KAK8866557.1"/>
    <property type="molecule type" value="Genomic_DNA"/>
</dbReference>
<dbReference type="PROSITE" id="PS50086">
    <property type="entry name" value="TBC_RABGAP"/>
    <property type="match status" value="1"/>
</dbReference>
<proteinExistence type="predicted"/>
<sequence>MTLQSDTNLRIQIIVDDNTSQQGLIKLQTQNGNIVLSFYPEIETNPNNPRAKRISQVPDYVFHLCDYTMLRINPNDKLSFTLESPRSKVLFIFSNEQDVIYLLRFITTHVKILQTDINPYIYLFLPYDVYSDSSVLDNCSEKTLESKKDDEKIDFINENSNSIQSNRAYFEDLITDHPFSSTILPPLKPHACYSILKTSHFPDLLFIDDFKDSQIESHSFTIEDFEKLFDEEGKLSSNEFPFILYNKQIEKKLLSEVLEYLLFPSFATMTPLERKEYKKQNLESFLQCKKIWKSTSLSQWKYFTELRLLVQNIEDDLDRHKSLFAAFEHPKCVQKIAFEILLTLSYWKWDTDLYVDGLVTFLLPILNSFIKDALIDFAITYKDEKVSIDEIESEIFWCFSNFYDQNNLNDSIHTEKQPILRSLFNSAGDTLNSEFPDIRSILDQKHAFSLDFMINDFRLWFTNCFQNIDDVQRLWISCLSFSDTYQFFQHFLIAIIYSLAPNISQFCVLSSKEFEVEFHKLKTQKFNLNLFLHNALVLKKNITIPSEQ</sequence>
<dbReference type="InterPro" id="IPR035969">
    <property type="entry name" value="Rab-GAP_TBC_sf"/>
</dbReference>
<gene>
    <name evidence="2" type="ORF">M9Y10_009521</name>
</gene>
<comment type="caution">
    <text evidence="2">The sequence shown here is derived from an EMBL/GenBank/DDBJ whole genome shotgun (WGS) entry which is preliminary data.</text>
</comment>
<protein>
    <recommendedName>
        <fullName evidence="1">Rab-GAP TBC domain-containing protein</fullName>
    </recommendedName>
</protein>
<reference evidence="2 3" key="1">
    <citation type="submission" date="2024-04" db="EMBL/GenBank/DDBJ databases">
        <title>Tritrichomonas musculus Genome.</title>
        <authorList>
            <person name="Alves-Ferreira E."/>
            <person name="Grigg M."/>
            <person name="Lorenzi H."/>
            <person name="Galac M."/>
        </authorList>
    </citation>
    <scope>NUCLEOTIDE SEQUENCE [LARGE SCALE GENOMIC DNA]</scope>
    <source>
        <strain evidence="2 3">EAF2021</strain>
    </source>
</reference>
<dbReference type="SUPFAM" id="SSF47923">
    <property type="entry name" value="Ypt/Rab-GAP domain of gyp1p"/>
    <property type="match status" value="1"/>
</dbReference>
<evidence type="ECO:0000259" key="1">
    <source>
        <dbReference type="PROSITE" id="PS50086"/>
    </source>
</evidence>
<dbReference type="Proteomes" id="UP001470230">
    <property type="component" value="Unassembled WGS sequence"/>
</dbReference>